<sequence>MKKWSKVCVSLFFCLVCSSSVVSVCPPLAQRRGIDLKCEIPDTKSKIDCKDEDMPIGTEAFYECQPFFVNPDGDTTGGKLICSPQGKWMRFNQYQDFICSPECGRARNSSLMTVSSFIDRDHDLTDEIFPWHVAIFRRFADTTTFKYACGATLINPADRGFVILTAAHCVTKHDASAEPGSLNAFKIVLGPISTDFRTNVIGNAQIFTAKRIVIDGEYNPDSGISDIGMIEVNGDVKLSDTVQPVCFPTRSVANAQVRPGIAGEVPIIRNDQLVYQEILQLPVVELGKCIRECDIPPTNTEFCASGTPDSNRLNELNTGSGIVFSALTTNPKRYFLQGILTRVAGESQSCLTHNTFTSVSIFVDWVHKVHEDISDVQRIKEQTQAPPTQSPIPVKEPQAESILEENPTIVETPQQTENSDIFSPEFLKIGLERHNGYRRKHQSPPIQLDGMLTKDAQEWAEHLLRENKWEFAEGQEYSQNIFQYFGKVMPNDVIRKAVDNWYEAISKYNWNNPEASTFSQLVWKATTHIGIGVANKGSKSVVVTNYWPKGNIYNIGPGDRGKYFKDNVLTANSLALGFKNDNPEPLDEPQQNK</sequence>
<organism evidence="3 4">
    <name type="scientific">Orchesella dallaii</name>
    <dbReference type="NCBI Taxonomy" id="48710"/>
    <lineage>
        <taxon>Eukaryota</taxon>
        <taxon>Metazoa</taxon>
        <taxon>Ecdysozoa</taxon>
        <taxon>Arthropoda</taxon>
        <taxon>Hexapoda</taxon>
        <taxon>Collembola</taxon>
        <taxon>Entomobryomorpha</taxon>
        <taxon>Entomobryoidea</taxon>
        <taxon>Orchesellidae</taxon>
        <taxon>Orchesellinae</taxon>
        <taxon>Orchesella</taxon>
    </lineage>
</organism>
<dbReference type="InterPro" id="IPR034113">
    <property type="entry name" value="SCP_GAPR1-like"/>
</dbReference>
<evidence type="ECO:0000313" key="4">
    <source>
        <dbReference type="Proteomes" id="UP001642540"/>
    </source>
</evidence>
<keyword evidence="4" id="KW-1185">Reference proteome</keyword>
<dbReference type="SMART" id="SM00020">
    <property type="entry name" value="Tryp_SPc"/>
    <property type="match status" value="1"/>
</dbReference>
<dbReference type="PROSITE" id="PS50240">
    <property type="entry name" value="TRYPSIN_DOM"/>
    <property type="match status" value="1"/>
</dbReference>
<feature type="chain" id="PRO_5045042173" description="Peptidase S1 domain-containing protein" evidence="1">
    <location>
        <begin position="24"/>
        <end position="593"/>
    </location>
</feature>
<accession>A0ABP1S9P1</accession>
<proteinExistence type="predicted"/>
<dbReference type="SUPFAM" id="SSF50494">
    <property type="entry name" value="Trypsin-like serine proteases"/>
    <property type="match status" value="1"/>
</dbReference>
<dbReference type="Gene3D" id="3.40.33.10">
    <property type="entry name" value="CAP"/>
    <property type="match status" value="1"/>
</dbReference>
<evidence type="ECO:0000256" key="1">
    <source>
        <dbReference type="SAM" id="SignalP"/>
    </source>
</evidence>
<dbReference type="Pfam" id="PF00089">
    <property type="entry name" value="Trypsin"/>
    <property type="match status" value="1"/>
</dbReference>
<dbReference type="EMBL" id="CAXLJM020000170">
    <property type="protein sequence ID" value="CAL8148429.1"/>
    <property type="molecule type" value="Genomic_DNA"/>
</dbReference>
<gene>
    <name evidence="3" type="ORF">ODALV1_LOCUS31421</name>
</gene>
<dbReference type="PANTHER" id="PTHR24260">
    <property type="match status" value="1"/>
</dbReference>
<dbReference type="SMART" id="SM00198">
    <property type="entry name" value="SCP"/>
    <property type="match status" value="1"/>
</dbReference>
<evidence type="ECO:0000313" key="3">
    <source>
        <dbReference type="EMBL" id="CAL8148429.1"/>
    </source>
</evidence>
<comment type="caution">
    <text evidence="3">The sequence shown here is derived from an EMBL/GenBank/DDBJ whole genome shotgun (WGS) entry which is preliminary data.</text>
</comment>
<dbReference type="Gene3D" id="2.40.10.10">
    <property type="entry name" value="Trypsin-like serine proteases"/>
    <property type="match status" value="2"/>
</dbReference>
<name>A0ABP1S9P1_9HEXA</name>
<protein>
    <recommendedName>
        <fullName evidence="2">Peptidase S1 domain-containing protein</fullName>
    </recommendedName>
</protein>
<dbReference type="PROSITE" id="PS00134">
    <property type="entry name" value="TRYPSIN_HIS"/>
    <property type="match status" value="1"/>
</dbReference>
<dbReference type="InterPro" id="IPR051333">
    <property type="entry name" value="CLIP_Serine_Protease"/>
</dbReference>
<dbReference type="PANTHER" id="PTHR24260:SF136">
    <property type="entry name" value="GH08193P-RELATED"/>
    <property type="match status" value="1"/>
</dbReference>
<dbReference type="InterPro" id="IPR014044">
    <property type="entry name" value="CAP_dom"/>
</dbReference>
<dbReference type="CDD" id="cd05382">
    <property type="entry name" value="CAP_GAPR1-like"/>
    <property type="match status" value="1"/>
</dbReference>
<dbReference type="Pfam" id="PF00188">
    <property type="entry name" value="CAP"/>
    <property type="match status" value="1"/>
</dbReference>
<reference evidence="3 4" key="1">
    <citation type="submission" date="2024-08" db="EMBL/GenBank/DDBJ databases">
        <authorList>
            <person name="Cucini C."/>
            <person name="Frati F."/>
        </authorList>
    </citation>
    <scope>NUCLEOTIDE SEQUENCE [LARGE SCALE GENOMIC DNA]</scope>
</reference>
<dbReference type="InterPro" id="IPR035940">
    <property type="entry name" value="CAP_sf"/>
</dbReference>
<keyword evidence="1" id="KW-0732">Signal</keyword>
<dbReference type="InterPro" id="IPR009003">
    <property type="entry name" value="Peptidase_S1_PA"/>
</dbReference>
<dbReference type="InterPro" id="IPR001254">
    <property type="entry name" value="Trypsin_dom"/>
</dbReference>
<evidence type="ECO:0000259" key="2">
    <source>
        <dbReference type="PROSITE" id="PS50240"/>
    </source>
</evidence>
<feature type="domain" description="Peptidase S1" evidence="2">
    <location>
        <begin position="113"/>
        <end position="371"/>
    </location>
</feature>
<feature type="signal peptide" evidence="1">
    <location>
        <begin position="1"/>
        <end position="23"/>
    </location>
</feature>
<dbReference type="InterPro" id="IPR043504">
    <property type="entry name" value="Peptidase_S1_PA_chymotrypsin"/>
</dbReference>
<dbReference type="InterPro" id="IPR018114">
    <property type="entry name" value="TRYPSIN_HIS"/>
</dbReference>
<dbReference type="SUPFAM" id="SSF55797">
    <property type="entry name" value="PR-1-like"/>
    <property type="match status" value="1"/>
</dbReference>
<dbReference type="Proteomes" id="UP001642540">
    <property type="component" value="Unassembled WGS sequence"/>
</dbReference>